<name>A0A835M084_9MAGN</name>
<dbReference type="InterPro" id="IPR016461">
    <property type="entry name" value="COMT-like"/>
</dbReference>
<reference evidence="7 8" key="1">
    <citation type="submission" date="2020-10" db="EMBL/GenBank/DDBJ databases">
        <title>The Coptis chinensis genome and diversification of protoberbering-type alkaloids.</title>
        <authorList>
            <person name="Wang B."/>
            <person name="Shu S."/>
            <person name="Song C."/>
            <person name="Liu Y."/>
        </authorList>
    </citation>
    <scope>NUCLEOTIDE SEQUENCE [LARGE SCALE GENOMIC DNA]</scope>
    <source>
        <strain evidence="7">HL-2020</strain>
        <tissue evidence="7">Leaf</tissue>
    </source>
</reference>
<dbReference type="Proteomes" id="UP000631114">
    <property type="component" value="Unassembled WGS sequence"/>
</dbReference>
<protein>
    <submittedName>
        <fullName evidence="7">Uncharacterized protein</fullName>
    </submittedName>
</protein>
<dbReference type="InterPro" id="IPR036388">
    <property type="entry name" value="WH-like_DNA-bd_sf"/>
</dbReference>
<proteinExistence type="predicted"/>
<dbReference type="OrthoDB" id="1606438at2759"/>
<dbReference type="AlphaFoldDB" id="A0A835M084"/>
<dbReference type="InterPro" id="IPR029063">
    <property type="entry name" value="SAM-dependent_MTases_sf"/>
</dbReference>
<feature type="domain" description="O-methyltransferase dimerisation" evidence="6">
    <location>
        <begin position="23"/>
        <end position="116"/>
    </location>
</feature>
<evidence type="ECO:0000256" key="4">
    <source>
        <dbReference type="PIRSR" id="PIRSR005739-1"/>
    </source>
</evidence>
<evidence type="ECO:0000313" key="8">
    <source>
        <dbReference type="Proteomes" id="UP000631114"/>
    </source>
</evidence>
<dbReference type="PIRSF" id="PIRSF005739">
    <property type="entry name" value="O-mtase"/>
    <property type="match status" value="1"/>
</dbReference>
<evidence type="ECO:0000259" key="6">
    <source>
        <dbReference type="Pfam" id="PF08100"/>
    </source>
</evidence>
<evidence type="ECO:0000256" key="2">
    <source>
        <dbReference type="ARBA" id="ARBA00022679"/>
    </source>
</evidence>
<keyword evidence="3" id="KW-0949">S-adenosyl-L-methionine</keyword>
<keyword evidence="2" id="KW-0808">Transferase</keyword>
<evidence type="ECO:0000256" key="1">
    <source>
        <dbReference type="ARBA" id="ARBA00022603"/>
    </source>
</evidence>
<feature type="domain" description="O-methyltransferase C-terminal" evidence="5">
    <location>
        <begin position="214"/>
        <end position="315"/>
    </location>
</feature>
<evidence type="ECO:0000313" key="7">
    <source>
        <dbReference type="EMBL" id="KAF9609519.1"/>
    </source>
</evidence>
<dbReference type="Gene3D" id="3.40.50.150">
    <property type="entry name" value="Vaccinia Virus protein VP39"/>
    <property type="match status" value="2"/>
</dbReference>
<sequence length="335" mass="36612">MSSTHNFNYLTPEDEELACLHAMQLTNSSAFPMVLTAAVDLGVLEIIAKAGQDAYISPSDIAAQLPTNNKDASIMLDRMLSLIACHQVLCCTLRTLADGKVERLYGLTPVCKFLVKNEDGVCMAPLVLLHQDKVMVESWYHLKNAVLDGGNPFAKAFGMRISEYWGTDSRFTSLFSKGMSDHSVITMKKILETYKGFEGVKSVVDVGGGTGGASVKHIGGDMFVSIPKGEAMFLKYVLHGLSDEPCLQVLKKCREALPDNGKVIIVESILPVLPEPTLLAKVVYQLDNIMLSISPSGKERTKNDFEALSLGAGFAEFKVAFTAFNCCVMEFYKMI</sequence>
<dbReference type="EMBL" id="JADFTS010000004">
    <property type="protein sequence ID" value="KAF9609519.1"/>
    <property type="molecule type" value="Genomic_DNA"/>
</dbReference>
<dbReference type="GO" id="GO:0046983">
    <property type="term" value="F:protein dimerization activity"/>
    <property type="evidence" value="ECO:0007669"/>
    <property type="project" value="InterPro"/>
</dbReference>
<dbReference type="Pfam" id="PF00891">
    <property type="entry name" value="Methyltransf_2"/>
    <property type="match status" value="2"/>
</dbReference>
<feature type="active site" description="Proton acceptor" evidence="4">
    <location>
        <position position="239"/>
    </location>
</feature>
<dbReference type="PROSITE" id="PS51683">
    <property type="entry name" value="SAM_OMT_II"/>
    <property type="match status" value="1"/>
</dbReference>
<dbReference type="InterPro" id="IPR012967">
    <property type="entry name" value="COMT_dimerisation"/>
</dbReference>
<accession>A0A835M084</accession>
<dbReference type="InterPro" id="IPR001077">
    <property type="entry name" value="COMT_C"/>
</dbReference>
<gene>
    <name evidence="7" type="ORF">IFM89_016880</name>
</gene>
<dbReference type="PANTHER" id="PTHR11746">
    <property type="entry name" value="O-METHYLTRANSFERASE"/>
    <property type="match status" value="1"/>
</dbReference>
<dbReference type="GO" id="GO:0032259">
    <property type="term" value="P:methylation"/>
    <property type="evidence" value="ECO:0007669"/>
    <property type="project" value="UniProtKB-KW"/>
</dbReference>
<dbReference type="SUPFAM" id="SSF46785">
    <property type="entry name" value="Winged helix' DNA-binding domain"/>
    <property type="match status" value="1"/>
</dbReference>
<organism evidence="7 8">
    <name type="scientific">Coptis chinensis</name>
    <dbReference type="NCBI Taxonomy" id="261450"/>
    <lineage>
        <taxon>Eukaryota</taxon>
        <taxon>Viridiplantae</taxon>
        <taxon>Streptophyta</taxon>
        <taxon>Embryophyta</taxon>
        <taxon>Tracheophyta</taxon>
        <taxon>Spermatophyta</taxon>
        <taxon>Magnoliopsida</taxon>
        <taxon>Ranunculales</taxon>
        <taxon>Ranunculaceae</taxon>
        <taxon>Coptidoideae</taxon>
        <taxon>Coptis</taxon>
    </lineage>
</organism>
<evidence type="ECO:0000256" key="3">
    <source>
        <dbReference type="ARBA" id="ARBA00022691"/>
    </source>
</evidence>
<evidence type="ECO:0000259" key="5">
    <source>
        <dbReference type="Pfam" id="PF00891"/>
    </source>
</evidence>
<dbReference type="GO" id="GO:0008171">
    <property type="term" value="F:O-methyltransferase activity"/>
    <property type="evidence" value="ECO:0007669"/>
    <property type="project" value="InterPro"/>
</dbReference>
<dbReference type="SUPFAM" id="SSF53335">
    <property type="entry name" value="S-adenosyl-L-methionine-dependent methyltransferases"/>
    <property type="match status" value="1"/>
</dbReference>
<feature type="domain" description="O-methyltransferase C-terminal" evidence="5">
    <location>
        <begin position="139"/>
        <end position="212"/>
    </location>
</feature>
<keyword evidence="1" id="KW-0489">Methyltransferase</keyword>
<dbReference type="Pfam" id="PF08100">
    <property type="entry name" value="Dimerisation"/>
    <property type="match status" value="1"/>
</dbReference>
<dbReference type="InterPro" id="IPR036390">
    <property type="entry name" value="WH_DNA-bd_sf"/>
</dbReference>
<keyword evidence="8" id="KW-1185">Reference proteome</keyword>
<dbReference type="FunFam" id="1.10.10.10:FF:000357">
    <property type="entry name" value="Caffeic acid 3-O-methyltransferase"/>
    <property type="match status" value="1"/>
</dbReference>
<dbReference type="Gene3D" id="1.10.10.10">
    <property type="entry name" value="Winged helix-like DNA-binding domain superfamily/Winged helix DNA-binding domain"/>
    <property type="match status" value="1"/>
</dbReference>
<comment type="caution">
    <text evidence="7">The sequence shown here is derived from an EMBL/GenBank/DDBJ whole genome shotgun (WGS) entry which is preliminary data.</text>
</comment>